<organism evidence="2 3">
    <name type="scientific">Marasmius tenuissimus</name>
    <dbReference type="NCBI Taxonomy" id="585030"/>
    <lineage>
        <taxon>Eukaryota</taxon>
        <taxon>Fungi</taxon>
        <taxon>Dikarya</taxon>
        <taxon>Basidiomycota</taxon>
        <taxon>Agaricomycotina</taxon>
        <taxon>Agaricomycetes</taxon>
        <taxon>Agaricomycetidae</taxon>
        <taxon>Agaricales</taxon>
        <taxon>Marasmiineae</taxon>
        <taxon>Marasmiaceae</taxon>
        <taxon>Marasmius</taxon>
    </lineage>
</organism>
<dbReference type="Pfam" id="PF19271">
    <property type="entry name" value="Nis1"/>
    <property type="match status" value="1"/>
</dbReference>
<proteinExistence type="predicted"/>
<keyword evidence="1" id="KW-0732">Signal</keyword>
<feature type="chain" id="PRO_5045752229" evidence="1">
    <location>
        <begin position="18"/>
        <end position="151"/>
    </location>
</feature>
<reference evidence="2 3" key="1">
    <citation type="submission" date="2024-05" db="EMBL/GenBank/DDBJ databases">
        <title>A draft genome resource for the thread blight pathogen Marasmius tenuissimus strain MS-2.</title>
        <authorList>
            <person name="Yulfo-Soto G.E."/>
            <person name="Baruah I.K."/>
            <person name="Amoako-Attah I."/>
            <person name="Bukari Y."/>
            <person name="Meinhardt L.W."/>
            <person name="Bailey B.A."/>
            <person name="Cohen S.P."/>
        </authorList>
    </citation>
    <scope>NUCLEOTIDE SEQUENCE [LARGE SCALE GENOMIC DNA]</scope>
    <source>
        <strain evidence="2 3">MS-2</strain>
    </source>
</reference>
<evidence type="ECO:0000313" key="2">
    <source>
        <dbReference type="EMBL" id="KAL0069780.1"/>
    </source>
</evidence>
<evidence type="ECO:0000313" key="3">
    <source>
        <dbReference type="Proteomes" id="UP001437256"/>
    </source>
</evidence>
<dbReference type="EMBL" id="JBBXMP010000010">
    <property type="protein sequence ID" value="KAL0069780.1"/>
    <property type="molecule type" value="Genomic_DNA"/>
</dbReference>
<protein>
    <submittedName>
        <fullName evidence="2">Uncharacterized protein</fullName>
    </submittedName>
</protein>
<evidence type="ECO:0000256" key="1">
    <source>
        <dbReference type="SAM" id="SignalP"/>
    </source>
</evidence>
<accession>A0ABR3A722</accession>
<dbReference type="InterPro" id="IPR045469">
    <property type="entry name" value="Nis1"/>
</dbReference>
<comment type="caution">
    <text evidence="2">The sequence shown here is derived from an EMBL/GenBank/DDBJ whole genome shotgun (WGS) entry which is preliminary data.</text>
</comment>
<dbReference type="Proteomes" id="UP001437256">
    <property type="component" value="Unassembled WGS sequence"/>
</dbReference>
<sequence>MKTIILFTLSLILSVFSQSIQIASPTNDTGVESGKDLNVMLVFPNSLTGMRHISVVISLLNCPDLASDQCAQQKATDSLGQTLFAGNYTPQYHEQDRPPYQNFSVMIPTGQKSPNLLLTVAHFMLVGASSSPVLEYKNVTLLGNMVSSGGD</sequence>
<gene>
    <name evidence="2" type="ORF">AAF712_003049</name>
</gene>
<name>A0ABR3A722_9AGAR</name>
<keyword evidence="3" id="KW-1185">Reference proteome</keyword>
<feature type="signal peptide" evidence="1">
    <location>
        <begin position="1"/>
        <end position="17"/>
    </location>
</feature>